<evidence type="ECO:0000313" key="3">
    <source>
        <dbReference type="Proteomes" id="UP000012159"/>
    </source>
</evidence>
<accession>M6W9V9</accession>
<dbReference type="Proteomes" id="UP000012159">
    <property type="component" value="Unassembled WGS sequence"/>
</dbReference>
<sequence>MLEIQEMLEKIENDSELNGWEDELEKLNKRAVELKSQINDRKKSASSEKKGMTDRIELMKSGIADYEVNKAIGKIA</sequence>
<keyword evidence="1" id="KW-0175">Coiled coil</keyword>
<dbReference type="AlphaFoldDB" id="M6W9V9"/>
<dbReference type="STRING" id="1192866.LEP1GSC133_0808"/>
<evidence type="ECO:0000313" key="2">
    <source>
        <dbReference type="EMBL" id="EMO64251.1"/>
    </source>
</evidence>
<gene>
    <name evidence="2" type="ORF">LEP1GSC133_0808</name>
</gene>
<dbReference type="EMBL" id="AKWF02000029">
    <property type="protein sequence ID" value="EMO64251.1"/>
    <property type="molecule type" value="Genomic_DNA"/>
</dbReference>
<feature type="coiled-coil region" evidence="1">
    <location>
        <begin position="10"/>
        <end position="44"/>
    </location>
</feature>
<comment type="caution">
    <text evidence="2">The sequence shown here is derived from an EMBL/GenBank/DDBJ whole genome shotgun (WGS) entry which is preliminary data.</text>
</comment>
<evidence type="ECO:0000256" key="1">
    <source>
        <dbReference type="SAM" id="Coils"/>
    </source>
</evidence>
<protein>
    <submittedName>
        <fullName evidence="2">Uncharacterized protein</fullName>
    </submittedName>
</protein>
<name>M6W9V9_LEPBO</name>
<organism evidence="2 3">
    <name type="scientific">Leptospira borgpetersenii serovar Pomona str. 200901868</name>
    <dbReference type="NCBI Taxonomy" id="1192866"/>
    <lineage>
        <taxon>Bacteria</taxon>
        <taxon>Pseudomonadati</taxon>
        <taxon>Spirochaetota</taxon>
        <taxon>Spirochaetia</taxon>
        <taxon>Leptospirales</taxon>
        <taxon>Leptospiraceae</taxon>
        <taxon>Leptospira</taxon>
    </lineage>
</organism>
<proteinExistence type="predicted"/>
<reference evidence="2 3" key="1">
    <citation type="submission" date="2013-01" db="EMBL/GenBank/DDBJ databases">
        <authorList>
            <person name="Harkins D.M."/>
            <person name="Durkin A.S."/>
            <person name="Brinkac L.M."/>
            <person name="Haft D.H."/>
            <person name="Selengut J.D."/>
            <person name="Sanka R."/>
            <person name="DePew J."/>
            <person name="Purushe J."/>
            <person name="Picardeau M."/>
            <person name="Werts C."/>
            <person name="Goarant C."/>
            <person name="Vinetz J.M."/>
            <person name="Sutton G.G."/>
            <person name="Nierman W.C."/>
            <person name="Fouts D.E."/>
        </authorList>
    </citation>
    <scope>NUCLEOTIDE SEQUENCE [LARGE SCALE GENOMIC DNA]</scope>
    <source>
        <strain evidence="2 3">200901868</strain>
    </source>
</reference>